<dbReference type="Pfam" id="PF16156">
    <property type="entry name" value="DUF4864"/>
    <property type="match status" value="1"/>
</dbReference>
<accession>A0A0C1Y0I8</accession>
<name>A0A0C1Y0I8_9BURK</name>
<comment type="caution">
    <text evidence="2">The sequence shown here is derived from an EMBL/GenBank/DDBJ whole genome shotgun (WGS) entry which is preliminary data.</text>
</comment>
<reference evidence="2 3" key="1">
    <citation type="submission" date="2014-12" db="EMBL/GenBank/DDBJ databases">
        <title>Denitrispirillum autotrophicum gen. nov., sp. nov., Denitrifying, Facultatively Autotrophic Bacteria Isolated from Rice Paddy Soil.</title>
        <authorList>
            <person name="Ishii S."/>
            <person name="Ashida N."/>
            <person name="Ohno H."/>
            <person name="Otsuka S."/>
            <person name="Yokota A."/>
            <person name="Senoo K."/>
        </authorList>
    </citation>
    <scope>NUCLEOTIDE SEQUENCE [LARGE SCALE GENOMIC DNA]</scope>
    <source>
        <strain evidence="2 3">TSA66</strain>
    </source>
</reference>
<protein>
    <recommendedName>
        <fullName evidence="4">DUF4864 domain-containing protein</fullName>
    </recommendedName>
</protein>
<dbReference type="Proteomes" id="UP000031572">
    <property type="component" value="Unassembled WGS sequence"/>
</dbReference>
<organism evidence="2 3">
    <name type="scientific">Noviherbaspirillum autotrophicum</name>
    <dbReference type="NCBI Taxonomy" id="709839"/>
    <lineage>
        <taxon>Bacteria</taxon>
        <taxon>Pseudomonadati</taxon>
        <taxon>Pseudomonadota</taxon>
        <taxon>Betaproteobacteria</taxon>
        <taxon>Burkholderiales</taxon>
        <taxon>Oxalobacteraceae</taxon>
        <taxon>Noviherbaspirillum</taxon>
    </lineage>
</organism>
<evidence type="ECO:0000313" key="3">
    <source>
        <dbReference type="Proteomes" id="UP000031572"/>
    </source>
</evidence>
<dbReference type="EMBL" id="JWJG01000028">
    <property type="protein sequence ID" value="KIF80553.1"/>
    <property type="molecule type" value="Genomic_DNA"/>
</dbReference>
<dbReference type="OrthoDB" id="9130422at2"/>
<keyword evidence="3" id="KW-1185">Reference proteome</keyword>
<keyword evidence="1" id="KW-0732">Signal</keyword>
<sequence>MKRFLAMAGLLAGLLVPCWGSAAAVEGITTADAIAIHEAVQSQLDALSKDDAASAFEQATPEKRMLIGSPDNFLRLMKERYNPIYRHQRVIFSHPEVVNGDAIQVVRVTDSESRVWLAIFWMQQEEDSSWKIDGCQLLETTSVSI</sequence>
<dbReference type="STRING" id="709839.TSA66_06570"/>
<feature type="signal peptide" evidence="1">
    <location>
        <begin position="1"/>
        <end position="22"/>
    </location>
</feature>
<gene>
    <name evidence="2" type="ORF">TSA66_06570</name>
</gene>
<dbReference type="InterPro" id="IPR032347">
    <property type="entry name" value="DUF4864"/>
</dbReference>
<proteinExistence type="predicted"/>
<feature type="chain" id="PRO_5002142682" description="DUF4864 domain-containing protein" evidence="1">
    <location>
        <begin position="23"/>
        <end position="145"/>
    </location>
</feature>
<dbReference type="AlphaFoldDB" id="A0A0C1Y0I8"/>
<evidence type="ECO:0000256" key="1">
    <source>
        <dbReference type="SAM" id="SignalP"/>
    </source>
</evidence>
<dbReference type="RefSeq" id="WP_040039456.1">
    <property type="nucleotide sequence ID" value="NZ_JWJG01000028.1"/>
</dbReference>
<evidence type="ECO:0000313" key="2">
    <source>
        <dbReference type="EMBL" id="KIF80553.1"/>
    </source>
</evidence>
<evidence type="ECO:0008006" key="4">
    <source>
        <dbReference type="Google" id="ProtNLM"/>
    </source>
</evidence>